<feature type="binding site" evidence="4">
    <location>
        <position position="296"/>
    </location>
    <ligand>
        <name>S-adenosyl-L-methionine</name>
        <dbReference type="ChEBI" id="CHEBI:59789"/>
    </ligand>
</feature>
<feature type="region of interest" description="Disordered" evidence="6">
    <location>
        <begin position="1"/>
        <end position="21"/>
    </location>
</feature>
<organism evidence="8 9">
    <name type="scientific">Actinopolymorpha rutila</name>
    <dbReference type="NCBI Taxonomy" id="446787"/>
    <lineage>
        <taxon>Bacteria</taxon>
        <taxon>Bacillati</taxon>
        <taxon>Actinomycetota</taxon>
        <taxon>Actinomycetes</taxon>
        <taxon>Propionibacteriales</taxon>
        <taxon>Actinopolymorphaceae</taxon>
        <taxon>Actinopolymorpha</taxon>
    </lineage>
</organism>
<feature type="domain" description="TRAM" evidence="7">
    <location>
        <begin position="24"/>
        <end position="82"/>
    </location>
</feature>
<protein>
    <submittedName>
        <fullName evidence="8">tRNA/tmRNA/rRNA uracil-C5-methylase (TrmA/RlmC/RlmD family)</fullName>
    </submittedName>
</protein>
<dbReference type="EMBL" id="JACBZH010000001">
    <property type="protein sequence ID" value="NYH87905.1"/>
    <property type="molecule type" value="Genomic_DNA"/>
</dbReference>
<dbReference type="InterPro" id="IPR030390">
    <property type="entry name" value="MeTrfase_TrmA_AS"/>
</dbReference>
<keyword evidence="2 4" id="KW-0808">Transferase</keyword>
<dbReference type="RefSeq" id="WP_179785897.1">
    <property type="nucleotide sequence ID" value="NZ_BAAARR010000015.1"/>
</dbReference>
<comment type="caution">
    <text evidence="8">The sequence shown here is derived from an EMBL/GenBank/DDBJ whole genome shotgun (WGS) entry which is preliminary data.</text>
</comment>
<dbReference type="Gene3D" id="2.40.50.140">
    <property type="entry name" value="Nucleic acid-binding proteins"/>
    <property type="match status" value="1"/>
</dbReference>
<evidence type="ECO:0000259" key="7">
    <source>
        <dbReference type="PROSITE" id="PS50926"/>
    </source>
</evidence>
<proteinExistence type="inferred from homology"/>
<evidence type="ECO:0000256" key="1">
    <source>
        <dbReference type="ARBA" id="ARBA00022603"/>
    </source>
</evidence>
<evidence type="ECO:0000256" key="2">
    <source>
        <dbReference type="ARBA" id="ARBA00022679"/>
    </source>
</evidence>
<dbReference type="PROSITE" id="PS51687">
    <property type="entry name" value="SAM_MT_RNA_M5U"/>
    <property type="match status" value="1"/>
</dbReference>
<feature type="active site" evidence="5">
    <location>
        <position position="418"/>
    </location>
</feature>
<evidence type="ECO:0000256" key="6">
    <source>
        <dbReference type="SAM" id="MobiDB-lite"/>
    </source>
</evidence>
<dbReference type="Pfam" id="PF05958">
    <property type="entry name" value="tRNA_U5-meth_tr"/>
    <property type="match status" value="1"/>
</dbReference>
<evidence type="ECO:0000256" key="3">
    <source>
        <dbReference type="ARBA" id="ARBA00022691"/>
    </source>
</evidence>
<dbReference type="AlphaFoldDB" id="A0A852Z6S2"/>
<dbReference type="SUPFAM" id="SSF50249">
    <property type="entry name" value="Nucleic acid-binding proteins"/>
    <property type="match status" value="1"/>
</dbReference>
<feature type="binding site" evidence="4">
    <location>
        <position position="391"/>
    </location>
    <ligand>
        <name>S-adenosyl-L-methionine</name>
        <dbReference type="ChEBI" id="CHEBI:59789"/>
    </ligand>
</feature>
<dbReference type="SUPFAM" id="SSF53335">
    <property type="entry name" value="S-adenosyl-L-methionine-dependent methyltransferases"/>
    <property type="match status" value="1"/>
</dbReference>
<keyword evidence="9" id="KW-1185">Reference proteome</keyword>
<evidence type="ECO:0000313" key="9">
    <source>
        <dbReference type="Proteomes" id="UP000579605"/>
    </source>
</evidence>
<feature type="binding site" evidence="4">
    <location>
        <position position="325"/>
    </location>
    <ligand>
        <name>S-adenosyl-L-methionine</name>
        <dbReference type="ChEBI" id="CHEBI:59789"/>
    </ligand>
</feature>
<feature type="active site" description="Nucleophile" evidence="4">
    <location>
        <position position="418"/>
    </location>
</feature>
<dbReference type="InterPro" id="IPR002792">
    <property type="entry name" value="TRAM_dom"/>
</dbReference>
<sequence length="465" mass="49679">MNDSDDGSRSPARTDIRAEAGREHDLVGTVLELEIGPVAHGGWCVAHHDGKVAFVRHALPGERVRAHVVEETARLLRADAIEVLAASPDRVTPPCPFAGPGRCGGCDWQHATLPAQRRLKAAVVEDQLRRIAGIERSVEVEALPIPGEDEDAGEYADGDAGDAGEAYDDADDGLGWRTRVQFAVRRDGAIGFRRHRSHDIEPVDECLIAHPEVERLGIERRRWPGAARVEGIASAATGDRVVAVSGRGARTRVRVPRLAAAVRVLHGEPRPGPGLPYVREIAAGRTWQVSGAGFWQVHPGAAQALADAVLAGLAPRTDESVLDLYCGVGLFLGALADSVGPYAPLVGVEENALAVRDARHNLRDLPNAMVERGRVDEVLERLDQADLVVLDPPRSGVGADVVRQVAGLGGRAIAYVSCDPATLARDLGYFAEHGWELTGLRAFDAFPMTHHVECVAILHPAGMPG</sequence>
<dbReference type="InterPro" id="IPR029063">
    <property type="entry name" value="SAM-dependent_MTases_sf"/>
</dbReference>
<dbReference type="PANTHER" id="PTHR11061:SF30">
    <property type="entry name" value="TRNA (URACIL(54)-C(5))-METHYLTRANSFERASE"/>
    <property type="match status" value="1"/>
</dbReference>
<dbReference type="Gene3D" id="3.40.50.150">
    <property type="entry name" value="Vaccinia Virus protein VP39"/>
    <property type="match status" value="1"/>
</dbReference>
<reference evidence="8 9" key="1">
    <citation type="submission" date="2020-07" db="EMBL/GenBank/DDBJ databases">
        <title>Sequencing the genomes of 1000 actinobacteria strains.</title>
        <authorList>
            <person name="Klenk H.-P."/>
        </authorList>
    </citation>
    <scope>NUCLEOTIDE SEQUENCE [LARGE SCALE GENOMIC DNA]</scope>
    <source>
        <strain evidence="8 9">DSM 18448</strain>
    </source>
</reference>
<evidence type="ECO:0000313" key="8">
    <source>
        <dbReference type="EMBL" id="NYH87905.1"/>
    </source>
</evidence>
<evidence type="ECO:0000256" key="5">
    <source>
        <dbReference type="PROSITE-ProRule" id="PRU10015"/>
    </source>
</evidence>
<evidence type="ECO:0000256" key="4">
    <source>
        <dbReference type="PROSITE-ProRule" id="PRU01024"/>
    </source>
</evidence>
<gene>
    <name evidence="8" type="ORF">F4554_000543</name>
</gene>
<accession>A0A852Z6S2</accession>
<dbReference type="GO" id="GO:0070041">
    <property type="term" value="F:rRNA (uridine-C5-)-methyltransferase activity"/>
    <property type="evidence" value="ECO:0007669"/>
    <property type="project" value="TreeGrafter"/>
</dbReference>
<dbReference type="Gene3D" id="2.40.50.1070">
    <property type="match status" value="1"/>
</dbReference>
<dbReference type="InterPro" id="IPR010280">
    <property type="entry name" value="U5_MeTrfase_fam"/>
</dbReference>
<feature type="binding site" evidence="4">
    <location>
        <position position="349"/>
    </location>
    <ligand>
        <name>S-adenosyl-L-methionine</name>
        <dbReference type="ChEBI" id="CHEBI:59789"/>
    </ligand>
</feature>
<dbReference type="Proteomes" id="UP000579605">
    <property type="component" value="Unassembled WGS sequence"/>
</dbReference>
<dbReference type="Pfam" id="PF01938">
    <property type="entry name" value="TRAM"/>
    <property type="match status" value="1"/>
</dbReference>
<dbReference type="PANTHER" id="PTHR11061">
    <property type="entry name" value="RNA M5U METHYLTRANSFERASE"/>
    <property type="match status" value="1"/>
</dbReference>
<name>A0A852Z6S2_9ACTN</name>
<keyword evidence="1 4" id="KW-0489">Methyltransferase</keyword>
<dbReference type="InterPro" id="IPR012340">
    <property type="entry name" value="NA-bd_OB-fold"/>
</dbReference>
<dbReference type="GO" id="GO:0070475">
    <property type="term" value="P:rRNA base methylation"/>
    <property type="evidence" value="ECO:0007669"/>
    <property type="project" value="TreeGrafter"/>
</dbReference>
<dbReference type="PROSITE" id="PS01231">
    <property type="entry name" value="TRMA_2"/>
    <property type="match status" value="1"/>
</dbReference>
<keyword evidence="3 4" id="KW-0949">S-adenosyl-L-methionine</keyword>
<dbReference type="PROSITE" id="PS01230">
    <property type="entry name" value="TRMA_1"/>
    <property type="match status" value="1"/>
</dbReference>
<dbReference type="PROSITE" id="PS50926">
    <property type="entry name" value="TRAM"/>
    <property type="match status" value="1"/>
</dbReference>
<dbReference type="InterPro" id="IPR030391">
    <property type="entry name" value="MeTrfase_TrmA_CS"/>
</dbReference>
<comment type="similarity">
    <text evidence="4">Belongs to the class I-like SAM-binding methyltransferase superfamily. RNA M5U methyltransferase family.</text>
</comment>